<dbReference type="SUPFAM" id="SSF51126">
    <property type="entry name" value="Pectin lyase-like"/>
    <property type="match status" value="1"/>
</dbReference>
<feature type="disulfide bond" evidence="2">
    <location>
        <begin position="662"/>
        <end position="671"/>
    </location>
</feature>
<comment type="caution">
    <text evidence="2">Lacks conserved residue(s) required for the propagation of feature annotation.</text>
</comment>
<dbReference type="EMBL" id="LGRX02011631">
    <property type="protein sequence ID" value="KAK3268715.1"/>
    <property type="molecule type" value="Genomic_DNA"/>
</dbReference>
<dbReference type="Proteomes" id="UP001190700">
    <property type="component" value="Unassembled WGS sequence"/>
</dbReference>
<name>A0AAE0L1X6_9CHLO</name>
<dbReference type="Gene3D" id="2.10.25.10">
    <property type="entry name" value="Laminin"/>
    <property type="match status" value="2"/>
</dbReference>
<accession>A0AAE0L1X6</accession>
<organism evidence="6 7">
    <name type="scientific">Cymbomonas tetramitiformis</name>
    <dbReference type="NCBI Taxonomy" id="36881"/>
    <lineage>
        <taxon>Eukaryota</taxon>
        <taxon>Viridiplantae</taxon>
        <taxon>Chlorophyta</taxon>
        <taxon>Pyramimonadophyceae</taxon>
        <taxon>Pyramimonadales</taxon>
        <taxon>Pyramimonadaceae</taxon>
        <taxon>Cymbomonas</taxon>
    </lineage>
</organism>
<dbReference type="InterPro" id="IPR017896">
    <property type="entry name" value="4Fe4S_Fe-S-bd"/>
</dbReference>
<evidence type="ECO:0000259" key="5">
    <source>
        <dbReference type="PROSITE" id="PS51379"/>
    </source>
</evidence>
<keyword evidence="7" id="KW-1185">Reference proteome</keyword>
<sequence>MHQLQQCPECVLQGNAVEHSQQRAVVVHGTHLATVEHNVAYDVRGASYYIEDGNELYNRFAYNVALCPFALEGPLHGCTIPGTDNGEADTSLNQAGFWSMGHRNDFEGNRAANSFNGLLFHSSFAPNGRGGSRGHVCAPNVPFGRIVGNTNHGHGRFGFYVLVDVYPRDVAQPLENNGWTEWATCEAHGDAGEDRGVPVAVLDNLDYHNTWMGSYNLGDLQYLNSYAADSVNNLYWKESKNMADSCAATIRGAVFANGHLSLPDVRGTLLMEQTSFEGSVTFEANHHCGVGVTGMLCNPQYVFLNSTWQVTGENTFQFLAENDAGVFALAPPDAANAEGRIFPTGYQALVGGSKTYLLALDHGATCRTATEVVGESAAGRYGHGILCRKPVRRLNVWSRAQTSAGAPRLQLEVLQDGVAVATGLVEYWQIGNDGDTKKQGYPMAVTVTDAEETNSTTVYRLSLEGGGEIPSDWVIEFSDRIMGHRFGVEFIHLEAAGRECGNKTSSQHDRRWLDGNQDGDERQHGDDDAGGRARGACSGWDDMPEVACSSVAALQLPDCPEECPEGCPDNAYCACGRGACLCQAGFLGDSCATDVCASARCGAHGRCTGRYLGGDLPAVAAVCTCDEGWSGLTCKANPCEGNPCGEHGTCVALSETNYRCECESSWSGEDCSETCDDVCQGSYPYNCNTGLSPAFCLSYGGCSYSTSSFDSADACCINGCDPCADVVCPSTDNQCMSPGVCRNGIGPWTLPVTCPSLSLKSPPPA</sequence>
<dbReference type="InterPro" id="IPR055401">
    <property type="entry name" value="CEMIP_beta-hel_dom"/>
</dbReference>
<comment type="caution">
    <text evidence="6">The sequence shown here is derived from an EMBL/GenBank/DDBJ whole genome shotgun (WGS) entry which is preliminary data.</text>
</comment>
<dbReference type="InterPro" id="IPR000742">
    <property type="entry name" value="EGF"/>
</dbReference>
<evidence type="ECO:0000259" key="4">
    <source>
        <dbReference type="PROSITE" id="PS50026"/>
    </source>
</evidence>
<evidence type="ECO:0000256" key="2">
    <source>
        <dbReference type="PROSITE-ProRule" id="PRU00076"/>
    </source>
</evidence>
<feature type="domain" description="4Fe-4S ferredoxin-type" evidence="5">
    <location>
        <begin position="705"/>
        <end position="739"/>
    </location>
</feature>
<evidence type="ECO:0000313" key="6">
    <source>
        <dbReference type="EMBL" id="KAK3268715.1"/>
    </source>
</evidence>
<dbReference type="SMART" id="SM00181">
    <property type="entry name" value="EGF"/>
    <property type="match status" value="3"/>
</dbReference>
<evidence type="ECO:0008006" key="8">
    <source>
        <dbReference type="Google" id="ProtNLM"/>
    </source>
</evidence>
<proteinExistence type="predicted"/>
<dbReference type="InterPro" id="IPR052387">
    <property type="entry name" value="Fibrocystin"/>
</dbReference>
<evidence type="ECO:0000313" key="7">
    <source>
        <dbReference type="Proteomes" id="UP001190700"/>
    </source>
</evidence>
<keyword evidence="2" id="KW-0245">EGF-like domain</keyword>
<dbReference type="Pfam" id="PF24606">
    <property type="entry name" value="CEMIP_beta-hel"/>
    <property type="match status" value="1"/>
</dbReference>
<dbReference type="InterPro" id="IPR011050">
    <property type="entry name" value="Pectin_lyase_fold/virulence"/>
</dbReference>
<protein>
    <recommendedName>
        <fullName evidence="8">EGF-like domain-containing protein</fullName>
    </recommendedName>
</protein>
<dbReference type="PROSITE" id="PS50026">
    <property type="entry name" value="EGF_3"/>
    <property type="match status" value="1"/>
</dbReference>
<evidence type="ECO:0000256" key="1">
    <source>
        <dbReference type="ARBA" id="ARBA00022729"/>
    </source>
</evidence>
<dbReference type="PANTHER" id="PTHR46769:SF2">
    <property type="entry name" value="FIBROCYSTIN-L ISOFORM 2 PRECURSOR-RELATED"/>
    <property type="match status" value="1"/>
</dbReference>
<feature type="compositionally biased region" description="Basic and acidic residues" evidence="3">
    <location>
        <begin position="501"/>
        <end position="531"/>
    </location>
</feature>
<feature type="region of interest" description="Disordered" evidence="3">
    <location>
        <begin position="501"/>
        <end position="538"/>
    </location>
</feature>
<keyword evidence="1" id="KW-0732">Signal</keyword>
<dbReference type="PROSITE" id="PS51379">
    <property type="entry name" value="4FE4S_FER_2"/>
    <property type="match status" value="1"/>
</dbReference>
<keyword evidence="2" id="KW-1015">Disulfide bond</keyword>
<gene>
    <name evidence="6" type="ORF">CYMTET_22797</name>
</gene>
<dbReference type="PROSITE" id="PS00022">
    <property type="entry name" value="EGF_1"/>
    <property type="match status" value="1"/>
</dbReference>
<feature type="domain" description="EGF-like" evidence="4">
    <location>
        <begin position="635"/>
        <end position="672"/>
    </location>
</feature>
<dbReference type="PANTHER" id="PTHR46769">
    <property type="entry name" value="POLYCYSTIC KIDNEY AND HEPATIC DISEASE 1 (AUTOSOMAL RECESSIVE)-LIKE 1"/>
    <property type="match status" value="1"/>
</dbReference>
<dbReference type="SUPFAM" id="SSF57196">
    <property type="entry name" value="EGF/Laminin"/>
    <property type="match status" value="1"/>
</dbReference>
<dbReference type="AlphaFoldDB" id="A0AAE0L1X6"/>
<reference evidence="6 7" key="1">
    <citation type="journal article" date="2015" name="Genome Biol. Evol.">
        <title>Comparative Genomics of a Bacterivorous Green Alga Reveals Evolutionary Causalities and Consequences of Phago-Mixotrophic Mode of Nutrition.</title>
        <authorList>
            <person name="Burns J.A."/>
            <person name="Paasch A."/>
            <person name="Narechania A."/>
            <person name="Kim E."/>
        </authorList>
    </citation>
    <scope>NUCLEOTIDE SEQUENCE [LARGE SCALE GENOMIC DNA]</scope>
    <source>
        <strain evidence="6 7">PLY_AMNH</strain>
    </source>
</reference>
<evidence type="ECO:0000256" key="3">
    <source>
        <dbReference type="SAM" id="MobiDB-lite"/>
    </source>
</evidence>